<name>A0A2A9MJQ1_BESBE</name>
<dbReference type="SUPFAM" id="SSF82895">
    <property type="entry name" value="TSP-1 type 1 repeat"/>
    <property type="match status" value="14"/>
</dbReference>
<dbReference type="InterPro" id="IPR000800">
    <property type="entry name" value="Notch_dom"/>
</dbReference>
<feature type="compositionally biased region" description="Low complexity" evidence="5">
    <location>
        <begin position="4505"/>
        <end position="4528"/>
    </location>
</feature>
<feature type="region of interest" description="Disordered" evidence="5">
    <location>
        <begin position="4174"/>
        <end position="4202"/>
    </location>
</feature>
<keyword evidence="2" id="KW-0677">Repeat</keyword>
<feature type="transmembrane region" description="Helical" evidence="6">
    <location>
        <begin position="4332"/>
        <end position="4354"/>
    </location>
</feature>
<keyword evidence="6" id="KW-0472">Membrane</keyword>
<feature type="compositionally biased region" description="Polar residues" evidence="5">
    <location>
        <begin position="18"/>
        <end position="27"/>
    </location>
</feature>
<dbReference type="PROSITE" id="PS50258">
    <property type="entry name" value="LNR"/>
    <property type="match status" value="1"/>
</dbReference>
<dbReference type="Gene3D" id="4.10.470.20">
    <property type="match status" value="3"/>
</dbReference>
<gene>
    <name evidence="8" type="ORF">BESB_055340</name>
</gene>
<dbReference type="OrthoDB" id="446173at2759"/>
<dbReference type="SMART" id="SM00004">
    <property type="entry name" value="NL"/>
    <property type="match status" value="4"/>
</dbReference>
<feature type="compositionally biased region" description="Low complexity" evidence="5">
    <location>
        <begin position="4553"/>
        <end position="4567"/>
    </location>
</feature>
<dbReference type="Pfam" id="PF00090">
    <property type="entry name" value="TSP_1"/>
    <property type="match status" value="3"/>
</dbReference>
<feature type="region of interest" description="Disordered" evidence="5">
    <location>
        <begin position="3454"/>
        <end position="3488"/>
    </location>
</feature>
<evidence type="ECO:0000256" key="5">
    <source>
        <dbReference type="SAM" id="MobiDB-lite"/>
    </source>
</evidence>
<feature type="compositionally biased region" description="Low complexity" evidence="5">
    <location>
        <begin position="4187"/>
        <end position="4199"/>
    </location>
</feature>
<feature type="compositionally biased region" description="Basic and acidic residues" evidence="5">
    <location>
        <begin position="1215"/>
        <end position="1224"/>
    </location>
</feature>
<dbReference type="EMBL" id="NWUJ01000004">
    <property type="protein sequence ID" value="PFH35883.1"/>
    <property type="molecule type" value="Genomic_DNA"/>
</dbReference>
<dbReference type="PANTHER" id="PTHR11311:SF15">
    <property type="entry name" value="SPONDIN-2"/>
    <property type="match status" value="1"/>
</dbReference>
<dbReference type="RefSeq" id="XP_029219892.1">
    <property type="nucleotide sequence ID" value="XM_029363969.1"/>
</dbReference>
<keyword evidence="4" id="KW-0325">Glycoprotein</keyword>
<dbReference type="InterPro" id="IPR036383">
    <property type="entry name" value="TSP1_rpt_sf"/>
</dbReference>
<dbReference type="Proteomes" id="UP000224006">
    <property type="component" value="Chromosome IV"/>
</dbReference>
<feature type="region of interest" description="Disordered" evidence="5">
    <location>
        <begin position="1647"/>
        <end position="1670"/>
    </location>
</feature>
<dbReference type="Pfam" id="PF00066">
    <property type="entry name" value="Notch"/>
    <property type="match status" value="3"/>
</dbReference>
<feature type="compositionally biased region" description="Low complexity" evidence="5">
    <location>
        <begin position="4069"/>
        <end position="4083"/>
    </location>
</feature>
<reference evidence="8 9" key="1">
    <citation type="submission" date="2017-09" db="EMBL/GenBank/DDBJ databases">
        <title>Genome sequencing of Besnoitia besnoiti strain Bb-Ger1.</title>
        <authorList>
            <person name="Schares G."/>
            <person name="Venepally P."/>
            <person name="Lorenzi H.A."/>
        </authorList>
    </citation>
    <scope>NUCLEOTIDE SEQUENCE [LARGE SCALE GENOMIC DNA]</scope>
    <source>
        <strain evidence="8 9">Bb-Ger1</strain>
    </source>
</reference>
<feature type="region of interest" description="Disordered" evidence="5">
    <location>
        <begin position="1211"/>
        <end position="1233"/>
    </location>
</feature>
<feature type="compositionally biased region" description="Polar residues" evidence="5">
    <location>
        <begin position="3305"/>
        <end position="3316"/>
    </location>
</feature>
<evidence type="ECO:0000313" key="8">
    <source>
        <dbReference type="EMBL" id="PFH35883.1"/>
    </source>
</evidence>
<dbReference type="STRING" id="94643.A0A2A9MJQ1"/>
<protein>
    <recommendedName>
        <fullName evidence="7">LNR domain-containing protein</fullName>
    </recommendedName>
</protein>
<dbReference type="SMART" id="SM00209">
    <property type="entry name" value="TSP1"/>
    <property type="match status" value="17"/>
</dbReference>
<dbReference type="Gene3D" id="2.20.100.10">
    <property type="entry name" value="Thrombospondin type-1 (TSP1) repeat"/>
    <property type="match status" value="14"/>
</dbReference>
<feature type="compositionally biased region" description="Basic residues" evidence="5">
    <location>
        <begin position="47"/>
        <end position="64"/>
    </location>
</feature>
<evidence type="ECO:0000256" key="6">
    <source>
        <dbReference type="SAM" id="Phobius"/>
    </source>
</evidence>
<feature type="region of interest" description="Disordered" evidence="5">
    <location>
        <begin position="4440"/>
        <end position="4466"/>
    </location>
</feature>
<proteinExistence type="predicted"/>
<feature type="region of interest" description="Disordered" evidence="5">
    <location>
        <begin position="1692"/>
        <end position="1725"/>
    </location>
</feature>
<evidence type="ECO:0000256" key="2">
    <source>
        <dbReference type="ARBA" id="ARBA00022737"/>
    </source>
</evidence>
<feature type="domain" description="LNR" evidence="7">
    <location>
        <begin position="1969"/>
        <end position="2009"/>
    </location>
</feature>
<dbReference type="Pfam" id="PF19028">
    <property type="entry name" value="TSP1_spondin"/>
    <property type="match status" value="12"/>
</dbReference>
<feature type="region of interest" description="Disordered" evidence="5">
    <location>
        <begin position="2006"/>
        <end position="2074"/>
    </location>
</feature>
<dbReference type="PROSITE" id="PS50092">
    <property type="entry name" value="TSP1"/>
    <property type="match status" value="14"/>
</dbReference>
<dbReference type="GeneID" id="40310463"/>
<dbReference type="KEGG" id="bbes:BESB_055340"/>
<feature type="compositionally biased region" description="Basic and acidic residues" evidence="5">
    <location>
        <begin position="3317"/>
        <end position="3349"/>
    </location>
</feature>
<keyword evidence="6" id="KW-0812">Transmembrane</keyword>
<feature type="region of interest" description="Disordered" evidence="5">
    <location>
        <begin position="3997"/>
        <end position="4083"/>
    </location>
</feature>
<feature type="region of interest" description="Disordered" evidence="5">
    <location>
        <begin position="2096"/>
        <end position="2117"/>
    </location>
</feature>
<organism evidence="8 9">
    <name type="scientific">Besnoitia besnoiti</name>
    <name type="common">Apicomplexan protozoan</name>
    <dbReference type="NCBI Taxonomy" id="94643"/>
    <lineage>
        <taxon>Eukaryota</taxon>
        <taxon>Sar</taxon>
        <taxon>Alveolata</taxon>
        <taxon>Apicomplexa</taxon>
        <taxon>Conoidasida</taxon>
        <taxon>Coccidia</taxon>
        <taxon>Eucoccidiorida</taxon>
        <taxon>Eimeriorina</taxon>
        <taxon>Sarcocystidae</taxon>
        <taxon>Besnoitia</taxon>
    </lineage>
</organism>
<feature type="compositionally biased region" description="Low complexity" evidence="5">
    <location>
        <begin position="3380"/>
        <end position="3411"/>
    </location>
</feature>
<feature type="region of interest" description="Disordered" evidence="5">
    <location>
        <begin position="1"/>
        <end position="71"/>
    </location>
</feature>
<feature type="compositionally biased region" description="Low complexity" evidence="5">
    <location>
        <begin position="4577"/>
        <end position="4588"/>
    </location>
</feature>
<feature type="compositionally biased region" description="Low complexity" evidence="5">
    <location>
        <begin position="3245"/>
        <end position="3259"/>
    </location>
</feature>
<keyword evidence="1" id="KW-0732">Signal</keyword>
<dbReference type="PANTHER" id="PTHR11311">
    <property type="entry name" value="SPONDIN"/>
    <property type="match status" value="1"/>
</dbReference>
<feature type="region of interest" description="Disordered" evidence="5">
    <location>
        <begin position="499"/>
        <end position="522"/>
    </location>
</feature>
<keyword evidence="9" id="KW-1185">Reference proteome</keyword>
<dbReference type="InterPro" id="IPR000436">
    <property type="entry name" value="Sushi_SCR_CCP_dom"/>
</dbReference>
<feature type="region of interest" description="Disordered" evidence="5">
    <location>
        <begin position="4500"/>
        <end position="4620"/>
    </location>
</feature>
<evidence type="ECO:0000256" key="3">
    <source>
        <dbReference type="ARBA" id="ARBA00023157"/>
    </source>
</evidence>
<dbReference type="InterPro" id="IPR051418">
    <property type="entry name" value="Spondin/Thrombospondin_T1"/>
</dbReference>
<dbReference type="FunFam" id="2.20.100.10:FF:000019">
    <property type="entry name" value="Thrombospondin type 1 domain containing 7A"/>
    <property type="match status" value="4"/>
</dbReference>
<dbReference type="InterPro" id="IPR044004">
    <property type="entry name" value="TSP1_spondin_dom"/>
</dbReference>
<dbReference type="InterPro" id="IPR000884">
    <property type="entry name" value="TSP1_rpt"/>
</dbReference>
<evidence type="ECO:0000259" key="7">
    <source>
        <dbReference type="PROSITE" id="PS50258"/>
    </source>
</evidence>
<evidence type="ECO:0000313" key="9">
    <source>
        <dbReference type="Proteomes" id="UP000224006"/>
    </source>
</evidence>
<keyword evidence="3" id="KW-1015">Disulfide bond</keyword>
<dbReference type="SMART" id="SM00032">
    <property type="entry name" value="CCP"/>
    <property type="match status" value="2"/>
</dbReference>
<evidence type="ECO:0000256" key="4">
    <source>
        <dbReference type="ARBA" id="ARBA00023180"/>
    </source>
</evidence>
<accession>A0A2A9MJQ1</accession>
<dbReference type="VEuPathDB" id="ToxoDB:BESB_055340"/>
<feature type="compositionally biased region" description="Basic and acidic residues" evidence="5">
    <location>
        <begin position="4595"/>
        <end position="4608"/>
    </location>
</feature>
<feature type="transmembrane region" description="Helical" evidence="6">
    <location>
        <begin position="116"/>
        <end position="138"/>
    </location>
</feature>
<feature type="region of interest" description="Disordered" evidence="5">
    <location>
        <begin position="3202"/>
        <end position="3411"/>
    </location>
</feature>
<feature type="compositionally biased region" description="Basic and acidic residues" evidence="5">
    <location>
        <begin position="1699"/>
        <end position="1712"/>
    </location>
</feature>
<sequence>MLQPMGTLRAKGRVRVSSIRTQTSSHEVNGRPASEDEGTGNASVSSSHRRGNRSSKGLKRRNTRSRASLAASRPLRWKSGFLSPSNDVKSLLVRCPRDPLFLNSSFASYNLARDKYACRFACIAHLFLLLCLFFPLSLHNSECRTPLLKPAHATSLSVEDPQEGLHAESSPDCSLFGTTSGAEAASSCLLTYSFDTPDPLHLLRTTPKEIDSPLDTHVPSVSSHAPVWVSVSARRRLSLQDSSSPIASGFPAAALLRGNTTEADLSATEKGYDPHYPHPDLPSLQEGPDADQWRPSPRLLSDAEIFDFAVRRLQGFGSLFGGSGAGGSADRGVKKRGGGGFGGLDYNDGEDLLNASPTPGGNAGAGGSSGGRKVLMSNGLVCEDDARVEDFGAKCKLIARSLGGRLGCEKKLSEIAPDGQLPPTIPAFSRVADACPLTCGLCEECAPGCALWFLGNTLCDEACNNALCQFDGGDCWSADCVVSDWGDWSSCSVSCGGPGTEKRTREIKSKPKQGGSPCPKLEETRDGCNANVKCPENCVVSDWGEWGDCSTTCGEGQSRRHREILKHPDTNGQKCPEIEQARVCMKDSCTTACVVSEWSEWGPCGASCGGGERTRKRSIISPPVNGGALCPSLTEDEVCNDFSCDGGCVVGPWSDWSACTAPCGGGTKKRTREVRKKEDAADCPPRRQEAVCNQHTCAIDCAVSDWTAWSACSVTCGEGRESRTRQVTASAQGLGSACPALSQDRVCFAGLCSTECVVSDWGDWGECTATCGFGTRQRERGIMTLPTRAGGAGCPELQESEECFSKCPVSCVVGEWEEWGECADLCHQVGVVEPITTRSRAVLLEAPDCPFSPALIQSQSCAALGFQCDVDCEVSEWGAWSPCSATCGGGQRQRRRALLRSPKGNGKPCPALVDLNACALESCDVVEGQMIAACVYGEWSPFSDCDATCGVGRQRSSRAILAFPSSPFDPDGNILLDSTMCTETDRFQPCQGPPCPVDCQVTAWGAWSSCSVTCGGGQQDRLRSIVRPAANGGKECPVLRQVHTCATYPCPTDCLLSDWTEWSACSAACGIGGQTRTRRIVTPASVDPPGAACGPLAEEKKCFSPRGPCREECALSEWSAWTPCSLSCGTGGVRTSSREILSPGGIGGGRSCAGESLLKEEACNEDVPCVGDCEVGEWGEWTGCSVSCSERLTQEEEARLQGSRQRLLEATAKSRLRDKEDRGEGAAAARGGRRLATAYAEAEAGHKEEGEHETETWGNEEGLVAFASLPSGGKRMRSRAILKPAKNGGNACPVTEEIDEACNADIPCPVECTYTPWTDWTSCSVTCGVGKQVRTREIKTEARFGGQPCENLEDSIDCMAEVLCVDDCEVTDWGEWSSCSATCGGGVRKRGRQVLKPPSNGGRPCPPLTDFDACGLASCHGTDCEVSEWGAWSSCSKPCGGGVHVRTRGVLTEKRGNGRECPSPLFEREGCNLFRCMDSVCEDNPDVPIMTGGVECRVLLAMGCDRLLKDLAEENDREFPTHIPPETRVKDACPMTCGTCAECAPGCQLRDLGNRHCDEACNNSACQMDLGDCGGDCELIKSKKASFFAARGVSIEPPTSTLFKGQTALLSCKDAGMRFSGFPALRQLAVTCRGRDDLEVLPRGLQLQTHEATGGQAPRAKPQREPEEAQDLPLPACVSDQCPFVYIEGFEGDEDGDAEGGRREAEEKKETAKNAPSPTQLNGFYYRGDAQRGYPRYVQDKYSKPKYFLWLHAAEPHPFSAPEARAGPSSSPLSFVWRLTATDPLEATAEGVFADAPREVEPREPHAETLALSAAGVVTRCKAPPVGEDGPLDCIDFWTVGEVRGDGSSARAEKQVPASSIKLRCLSSEAEKEELEASLQRQAALASSGLSSEASEAFAGPPVTVVAGTRMTCEDQPDVERVSQKTCAELKKLLKCDFVLEEAGVDELPDFLPADATLALACPQTCGLCRECAFRCPLWFLGNRHCDEACNNEACEFDRGDCDPGSAESEASETRDSAATLDAQGYRSRSAEKGLLPAGGAGAGGRRPRRLRPAWTTPPDAQLPPGIPKTTRVKDACPKSCDACMDDDLLRRPSASATRMGTAPEARGKGSSAAASCEDDPAVREMGYTCKLLLAVAQEDGRGGCNARLLDLDPKKQELPPAIPKITRVKDACPKTCNACDDPDRLVRPSASPAATCEDDPLVKSMGYTCKLLVRAAEEYEGCNTRLVALKPDQVLPPGVPEQTRVKDACSKTCNACDDPDRLVRPNVEDPATACVDHPLAESLGYTCKLLLSVAATEDLGGCEAQLRALQRPGEKLPNGLPDDARVKDACPRTCRACDDPSLLVAVEKEKKEDQPCLGDCCDVPMLEQQTGYTCKQIKAFVGDDCSVFLKDLSSAPLPPQVPPAATLEDACPFTCGACSTHQCNDNPLVEAMGYTCGMIISAAEGRGGCDALLRDLAPPDAAPFPPPEIPPNTRVKDACMRSCHACPASRDTDQAAACHDDPRLPQMGYSCEAILPYASRGCATILRDLLPSTALYADGVDPSESLATYCRLSCGICVVKSKSRHAGSKNTKPGCRNNPLVEAHGFSCSLLVKASSLGCNAKLKDLSDAPLPPGIPSQTKVKDACLLECGGCIEVPTCYDGFQNGDEEGVDCGGPCRPCQPCSPSLFKELGDAYVITDGRGTQHGALRELRCAEGHDRIGGKEPEVLVCQDGLFPAPTLKCDVRKVEVQYGTLTIDGAGDLGPEAVPSLYFALLHALHLTTPYELRLLAAGTERRSREALMGADDACRDDPRVEQMGYACSLLSSFCEAELHALAESQGKQLPPWLPKGARVKDACSATCGACGRRRRLASLSASSPRKLAASSLRPLLLDYGVVWTTPNLPFSSRFTEETPALFLNSLYSQFLDRNLALVNRQDGTLQSAAAALRQRPFLVAFEAPTPLRLSLKFWNKGFGAFSPPEVARGLFAVAGLPLPTAQDIRFGLHVGLREAKSKTRTPKAKSRPGLIGEVVRVSPHAEVQYALTNEKKTLIPLHPGLGQLVGACESLEAQRDPDNCCGFHTEMQALLDGPCGVHLYTQRLSPDSVQAFCSGRVADRRCLSSFLLLLDFYRRRPGVGCGVYLTLAERVFDAWCARDAADGRFCFAEIEKTLESLEDGPGYLATKPSDELNKTCQGDGCYMRNIRYLDAITQLQVAWKLLGGGVLQPTKGGGAGDRSAAMRQRDRREESYPQEEDQAEAERLEGAQATGASRSSPSGASSSLRRLQRPGEETGDAADEVAKGSTGEQPSDREGTAEEEQEKEAEASAARTTENMKGNSSLRRQEGQPPEKEDDARRGEKGSAEDRGEKAREGSGRAGAARLIPKGRKDEKPFPSLRSSVARRLAPSVSPFSSPPSSSMSTSAASASAASPASSWARTLEAHATRRDRAYHAIARRLHQSVATAAEVLGIPLDGPFVSSSPSSPSVSGASSAFHSARSEGAGPESDYRSPVESPLAPASAFSSVSFISSFSAPSTSPRALSAPFPASPLHAAVAAPVPSPPRRLKGLEPRLATRFEGPLGESLEEMVSLMCTKVDGDFCQQTLVLLAEESPVKNPALVIQPCSSRCFVPITGLLGSLVESYGERYRDPFHRALGKIMRAYGRFYCTANEAGQICGEILFNKLKTVEVPAFTPQGLDVNLTQCACPQSFVQDGQCDRSCFNEACGWDGQDCFVRRMFPEVYEALLSLVSPQCSAFSASFECTSRCRKQYEHLLLSQDKNCCMAAGFELLSSLLAVETAHPLFEEEERWAPARSLAHLEQLCGLSLDRTCSLGRPRQQVLLVTLLAGGLQAEVLLADAAKLREIEEILRKSIAQKLALVDQDVTRTVARHAPGGIEVQTFLDAGIYTDRTLLAIQNQSTLRQIDEAILRRLGGLVLEPYRDLEQKAPLTVQTSRLPATRTIQTPAVSSAAAPALPFAGTWGVNDLPVDLPRESCSVADLHRFLLPGYALALGSAAAFASPAAARGSEASPNDAPQTGARSRAATDGGAAASKRAHRAAPEPRFPFAASAASDSRRGEPDAAASRRGQSPRDPASPPAGAAPAAAASPAAGRRLQAAALERFPQGLEEGVAPSALALAPRSGQRAWYAHGEGEAVRCAPPYAPIRGSAIDRVVCDNGSWTLENLLVCKRDCPRASQYFSAASSGPLHDPSPPAAAPAAAPASGSTSPYRVAEDAETHGSVVEVFCADGFSPADFQVSPSRFECVDSRWVGRTLHCAPLCPAFPDLGAAYTVQGEGRAHGDRRVVACARGFYPQHRSFTSICEASRWTPPLFECTEATPPDMNEGATGLQKIQLQMFSSEGVLGLVIFSVLVTLAALAVFIAWRLYYRKKARQNFIAREETVQALKVSSLGLGAPARNAAEGCDQPDILAAHGHVSFSAASFFSSYAVARPPGAVGSYSASSLSGSLNEVRRRAEDDPTWQGRSEGETARRGLVPGYAATRSVGYRRYEKGEGEEKGSHPSLLCAHSAHRRLSPSRPVSSASSCASSASFTSSSQPSLAVERRAQCPLVTETPTPSPPPSVAAGGLRASSRASSSLPAIVAQAMQGGSVSSAGADASTFLPSSHLREPSGEVERENETDAQGFAREWRG</sequence>
<feature type="compositionally biased region" description="Low complexity" evidence="5">
    <location>
        <begin position="3454"/>
        <end position="3468"/>
    </location>
</feature>
<evidence type="ECO:0000256" key="1">
    <source>
        <dbReference type="ARBA" id="ARBA00022729"/>
    </source>
</evidence>
<feature type="region of interest" description="Disordered" evidence="5">
    <location>
        <begin position="265"/>
        <end position="296"/>
    </location>
</feature>
<comment type="caution">
    <text evidence="8">The sequence shown here is derived from an EMBL/GenBank/DDBJ whole genome shotgun (WGS) entry which is preliminary data.</text>
</comment>
<keyword evidence="6" id="KW-1133">Transmembrane helix</keyword>
<feature type="compositionally biased region" description="Basic and acidic residues" evidence="5">
    <location>
        <begin position="500"/>
        <end position="509"/>
    </location>
</feature>